<dbReference type="Proteomes" id="UP000501692">
    <property type="component" value="Chromosome"/>
</dbReference>
<evidence type="ECO:0000313" key="2">
    <source>
        <dbReference type="Proteomes" id="UP000501692"/>
    </source>
</evidence>
<proteinExistence type="predicted"/>
<dbReference type="AlphaFoldDB" id="A0A6H0FW75"/>
<dbReference type="RefSeq" id="WP_167563941.1">
    <property type="nucleotide sequence ID" value="NZ_CP049806.1"/>
</dbReference>
<sequence length="145" mass="17327">MNLKHLDTDIDFVVTPAAFLGVFDIYDREETWGAYLDQFDPNNPEELDGLLEKYFFNDGRVLRFTVDHKIEMIKVLINALTDKKFNFDALLVNDEDPYDTFSLPYTWEFTRFRFYFEEVYKLAYKYWGNEIKEAGFDIPNVEDII</sequence>
<protein>
    <submittedName>
        <fullName evidence="1">Uncharacterized protein</fullName>
    </submittedName>
</protein>
<name>A0A6H0FW75_ACIPI</name>
<evidence type="ECO:0000313" key="1">
    <source>
        <dbReference type="EMBL" id="QIT18647.1"/>
    </source>
</evidence>
<reference evidence="1 2" key="1">
    <citation type="submission" date="2020-03" db="EMBL/GenBank/DDBJ databases">
        <authorList>
            <person name="Zhang L."/>
            <person name="Han X."/>
            <person name="Chen Y."/>
            <person name="Yu Y."/>
        </authorList>
    </citation>
    <scope>NUCLEOTIDE SEQUENCE [LARGE SCALE GENOMIC DNA]</scope>
    <source>
        <strain evidence="1 2">A1254</strain>
    </source>
</reference>
<organism evidence="1 2">
    <name type="scientific">Acinetobacter pittii</name>
    <name type="common">Acinetobacter genomosp. 3</name>
    <dbReference type="NCBI Taxonomy" id="48296"/>
    <lineage>
        <taxon>Bacteria</taxon>
        <taxon>Pseudomonadati</taxon>
        <taxon>Pseudomonadota</taxon>
        <taxon>Gammaproteobacteria</taxon>
        <taxon>Moraxellales</taxon>
        <taxon>Moraxellaceae</taxon>
        <taxon>Acinetobacter</taxon>
        <taxon>Acinetobacter calcoaceticus/baumannii complex</taxon>
    </lineage>
</organism>
<accession>A0A6H0FW75</accession>
<gene>
    <name evidence="1" type="ORF">G8E09_13470</name>
</gene>
<dbReference type="EMBL" id="CP049806">
    <property type="protein sequence ID" value="QIT18647.1"/>
    <property type="molecule type" value="Genomic_DNA"/>
</dbReference>